<dbReference type="Proteomes" id="UP000887577">
    <property type="component" value="Unplaced"/>
</dbReference>
<evidence type="ECO:0000313" key="1">
    <source>
        <dbReference type="Proteomes" id="UP000887577"/>
    </source>
</evidence>
<reference evidence="2" key="1">
    <citation type="submission" date="2022-11" db="UniProtKB">
        <authorList>
            <consortium name="WormBaseParasite"/>
        </authorList>
    </citation>
    <scope>IDENTIFICATION</scope>
</reference>
<dbReference type="AlphaFoldDB" id="A0A914Z4G3"/>
<organism evidence="1 2">
    <name type="scientific">Panagrolaimus superbus</name>
    <dbReference type="NCBI Taxonomy" id="310955"/>
    <lineage>
        <taxon>Eukaryota</taxon>
        <taxon>Metazoa</taxon>
        <taxon>Ecdysozoa</taxon>
        <taxon>Nematoda</taxon>
        <taxon>Chromadorea</taxon>
        <taxon>Rhabditida</taxon>
        <taxon>Tylenchina</taxon>
        <taxon>Panagrolaimomorpha</taxon>
        <taxon>Panagrolaimoidea</taxon>
        <taxon>Panagrolaimidae</taxon>
        <taxon>Panagrolaimus</taxon>
    </lineage>
</organism>
<accession>A0A914Z4G3</accession>
<keyword evidence="1" id="KW-1185">Reference proteome</keyword>
<sequence length="151" mass="17491">MHYITKNPKNTEGYQKMVQSCKYFFLKNPILIIFGLNYSQTGWTASIKNGYKNIDKNTILCKLWITDTIRVYRDNIINGTFDSSIIPKIYRCAVKYLSLYEQIISLNEFTFLCSSAERLTLEEVTVKNDDGIEVAFENLIKKLPQLKGIVL</sequence>
<proteinExistence type="predicted"/>
<dbReference type="WBParaSite" id="PSU_v2.g5139.t1">
    <property type="protein sequence ID" value="PSU_v2.g5139.t1"/>
    <property type="gene ID" value="PSU_v2.g5139"/>
</dbReference>
<name>A0A914Z4G3_9BILA</name>
<evidence type="ECO:0000313" key="2">
    <source>
        <dbReference type="WBParaSite" id="PSU_v2.g5139.t1"/>
    </source>
</evidence>
<protein>
    <submittedName>
        <fullName evidence="2">Uncharacterized protein</fullName>
    </submittedName>
</protein>